<protein>
    <submittedName>
        <fullName evidence="1">Uncharacterized protein</fullName>
    </submittedName>
</protein>
<dbReference type="AlphaFoldDB" id="A0A9N8S286"/>
<evidence type="ECO:0000313" key="1">
    <source>
        <dbReference type="EMBL" id="CAG4927534.1"/>
    </source>
</evidence>
<keyword evidence="2" id="KW-1185">Reference proteome</keyword>
<dbReference type="EMBL" id="CAJQZC010000018">
    <property type="protein sequence ID" value="CAG4927534.1"/>
    <property type="molecule type" value="Genomic_DNA"/>
</dbReference>
<gene>
    <name evidence="1" type="ORF">LMG31841_05704</name>
</gene>
<dbReference type="Proteomes" id="UP000789704">
    <property type="component" value="Unassembled WGS sequence"/>
</dbReference>
<name>A0A9N8S286_9BURK</name>
<comment type="caution">
    <text evidence="1">The sequence shown here is derived from an EMBL/GenBank/DDBJ whole genome shotgun (WGS) entry which is preliminary data.</text>
</comment>
<sequence length="161" mass="17759">MSGSPRSASFDPMMAWSVWLEYVNAALSSASRFPRTFEQPIQPGWTIAGTVINETNSGDPAMEHAIVGKQSYGRQIGRMADALAVLIEEAKPTVRRNDAITAFTEMKDKIDKIKRETEDARFKKVLADLEALQKNDNETFQKRIRQIASPGKAGNANASDA</sequence>
<proteinExistence type="predicted"/>
<evidence type="ECO:0000313" key="2">
    <source>
        <dbReference type="Proteomes" id="UP000789704"/>
    </source>
</evidence>
<accession>A0A9N8S286</accession>
<reference evidence="1" key="1">
    <citation type="submission" date="2021-04" db="EMBL/GenBank/DDBJ databases">
        <authorList>
            <person name="Vanwijnsberghe S."/>
        </authorList>
    </citation>
    <scope>NUCLEOTIDE SEQUENCE</scope>
    <source>
        <strain evidence="1">LMG 31841</strain>
    </source>
</reference>
<organism evidence="1 2">
    <name type="scientific">Paraburkholderia saeva</name>
    <dbReference type="NCBI Taxonomy" id="2777537"/>
    <lineage>
        <taxon>Bacteria</taxon>
        <taxon>Pseudomonadati</taxon>
        <taxon>Pseudomonadota</taxon>
        <taxon>Betaproteobacteria</taxon>
        <taxon>Burkholderiales</taxon>
        <taxon>Burkholderiaceae</taxon>
        <taxon>Paraburkholderia</taxon>
    </lineage>
</organism>